<keyword evidence="1" id="KW-0812">Transmembrane</keyword>
<feature type="transmembrane region" description="Helical" evidence="1">
    <location>
        <begin position="36"/>
        <end position="56"/>
    </location>
</feature>
<name>R2R7N0_9ENTE</name>
<dbReference type="OrthoDB" id="2194492at2"/>
<dbReference type="GeneID" id="79787820"/>
<gene>
    <name evidence="3" type="ORF">I585_01521</name>
    <name evidence="2" type="ORF">UAI_04218</name>
</gene>
<feature type="transmembrane region" description="Helical" evidence="1">
    <location>
        <begin position="94"/>
        <end position="117"/>
    </location>
</feature>
<reference evidence="3 5" key="2">
    <citation type="submission" date="2013-03" db="EMBL/GenBank/DDBJ databases">
        <title>The Genome Sequence of Enterococcus malodoratus ATCC_43197 (PacBio/Illumina hybrid assembly).</title>
        <authorList>
            <consortium name="The Broad Institute Genomics Platform"/>
            <consortium name="The Broad Institute Genome Sequencing Center for Infectious Disease"/>
            <person name="Earl A."/>
            <person name="Russ C."/>
            <person name="Gilmore M."/>
            <person name="Surin D."/>
            <person name="Walker B."/>
            <person name="Young S."/>
            <person name="Zeng Q."/>
            <person name="Gargeya S."/>
            <person name="Fitzgerald M."/>
            <person name="Haas B."/>
            <person name="Abouelleil A."/>
            <person name="Allen A.W."/>
            <person name="Alvarado L."/>
            <person name="Arachchi H.M."/>
            <person name="Berlin A.M."/>
            <person name="Chapman S.B."/>
            <person name="Gainer-Dewar J."/>
            <person name="Goldberg J."/>
            <person name="Griggs A."/>
            <person name="Gujja S."/>
            <person name="Hansen M."/>
            <person name="Howarth C."/>
            <person name="Imamovic A."/>
            <person name="Ireland A."/>
            <person name="Larimer J."/>
            <person name="McCowan C."/>
            <person name="Murphy C."/>
            <person name="Pearson M."/>
            <person name="Poon T.W."/>
            <person name="Priest M."/>
            <person name="Roberts A."/>
            <person name="Saif S."/>
            <person name="Shea T."/>
            <person name="Sisk P."/>
            <person name="Sykes S."/>
            <person name="Wortman J."/>
            <person name="Nusbaum C."/>
            <person name="Birren B."/>
        </authorList>
    </citation>
    <scope>NUCLEOTIDE SEQUENCE [LARGE SCALE GENOMIC DNA]</scope>
    <source>
        <strain evidence="3 5">ATCC 43197</strain>
    </source>
</reference>
<dbReference type="PATRIC" id="fig|1158601.3.peg.4186"/>
<feature type="transmembrane region" description="Helical" evidence="1">
    <location>
        <begin position="63"/>
        <end position="88"/>
    </location>
</feature>
<dbReference type="EMBL" id="AJAK01000031">
    <property type="protein sequence ID" value="EOH71934.1"/>
    <property type="molecule type" value="Genomic_DNA"/>
</dbReference>
<organism evidence="2 4">
    <name type="scientific">Enterococcus malodoratus ATCC 43197</name>
    <dbReference type="NCBI Taxonomy" id="1158601"/>
    <lineage>
        <taxon>Bacteria</taxon>
        <taxon>Bacillati</taxon>
        <taxon>Bacillota</taxon>
        <taxon>Bacilli</taxon>
        <taxon>Lactobacillales</taxon>
        <taxon>Enterococcaceae</taxon>
        <taxon>Enterococcus</taxon>
    </lineage>
</organism>
<dbReference type="AlphaFoldDB" id="R2R7N0"/>
<accession>R2R7N0</accession>
<keyword evidence="5" id="KW-1185">Reference proteome</keyword>
<protein>
    <recommendedName>
        <fullName evidence="6">DUF3021 domain-containing protein</fullName>
    </recommendedName>
</protein>
<dbReference type="STRING" id="71451.RV07_GL000038"/>
<reference evidence="2 4" key="1">
    <citation type="submission" date="2013-02" db="EMBL/GenBank/DDBJ databases">
        <title>The Genome Sequence of Enterococcus malodoratus ATCC_43197.</title>
        <authorList>
            <consortium name="The Broad Institute Genome Sequencing Platform"/>
            <consortium name="The Broad Institute Genome Sequencing Center for Infectious Disease"/>
            <person name="Earl A.M."/>
            <person name="Gilmore M.S."/>
            <person name="Lebreton F."/>
            <person name="Walker B."/>
            <person name="Young S.K."/>
            <person name="Zeng Q."/>
            <person name="Gargeya S."/>
            <person name="Fitzgerald M."/>
            <person name="Haas B."/>
            <person name="Abouelleil A."/>
            <person name="Alvarado L."/>
            <person name="Arachchi H.M."/>
            <person name="Berlin A.M."/>
            <person name="Chapman S.B."/>
            <person name="Dewar J."/>
            <person name="Goldberg J."/>
            <person name="Griggs A."/>
            <person name="Gujja S."/>
            <person name="Hansen M."/>
            <person name="Howarth C."/>
            <person name="Imamovic A."/>
            <person name="Larimer J."/>
            <person name="McCowan C."/>
            <person name="Murphy C."/>
            <person name="Neiman D."/>
            <person name="Pearson M."/>
            <person name="Priest M."/>
            <person name="Roberts A."/>
            <person name="Saif S."/>
            <person name="Shea T."/>
            <person name="Sisk P."/>
            <person name="Sykes S."/>
            <person name="Wortman J."/>
            <person name="Nusbaum C."/>
            <person name="Birren B."/>
        </authorList>
    </citation>
    <scope>NUCLEOTIDE SEQUENCE [LARGE SCALE GENOMIC DNA]</scope>
    <source>
        <strain evidence="2 4">ATCC 43197</strain>
    </source>
</reference>
<feature type="transmembrane region" description="Helical" evidence="1">
    <location>
        <begin position="12"/>
        <end position="30"/>
    </location>
</feature>
<evidence type="ECO:0000256" key="1">
    <source>
        <dbReference type="SAM" id="Phobius"/>
    </source>
</evidence>
<dbReference type="Proteomes" id="UP000014148">
    <property type="component" value="Unassembled WGS sequence"/>
</dbReference>
<evidence type="ECO:0000313" key="5">
    <source>
        <dbReference type="Proteomes" id="UP000014148"/>
    </source>
</evidence>
<keyword evidence="1" id="KW-1133">Transmembrane helix</keyword>
<evidence type="ECO:0008006" key="6">
    <source>
        <dbReference type="Google" id="ProtNLM"/>
    </source>
</evidence>
<evidence type="ECO:0000313" key="2">
    <source>
        <dbReference type="EMBL" id="EOH71934.1"/>
    </source>
</evidence>
<dbReference type="RefSeq" id="WP_010742989.1">
    <property type="nucleotide sequence ID" value="NZ_KB946253.1"/>
</dbReference>
<dbReference type="EMBL" id="ASWA01000002">
    <property type="protein sequence ID" value="EOT70042.1"/>
    <property type="molecule type" value="Genomic_DNA"/>
</dbReference>
<sequence>MNKWVIIREITIIFSFIFSLSIIFALFTGANLTSESVFSILVFSIVLGIGCTIFYIDPLVDFLGIFWVQVVYLSLIFTAFIVCSQVFVWNVPPMIIGLAFVVMVVGFFIGKTILFSVSVKMTEQMNRQLKKKFQKRDNE</sequence>
<dbReference type="eggNOG" id="ENOG5032FA1">
    <property type="taxonomic scope" value="Bacteria"/>
</dbReference>
<comment type="caution">
    <text evidence="2">The sequence shown here is derived from an EMBL/GenBank/DDBJ whole genome shotgun (WGS) entry which is preliminary data.</text>
</comment>
<proteinExistence type="predicted"/>
<dbReference type="Proteomes" id="UP000013783">
    <property type="component" value="Unassembled WGS sequence"/>
</dbReference>
<evidence type="ECO:0000313" key="3">
    <source>
        <dbReference type="EMBL" id="EOT70042.1"/>
    </source>
</evidence>
<evidence type="ECO:0000313" key="4">
    <source>
        <dbReference type="Proteomes" id="UP000013783"/>
    </source>
</evidence>
<keyword evidence="1" id="KW-0472">Membrane</keyword>